<evidence type="ECO:0000259" key="1">
    <source>
        <dbReference type="Pfam" id="PF13119"/>
    </source>
</evidence>
<dbReference type="Proteomes" id="UP001597079">
    <property type="component" value="Unassembled WGS sequence"/>
</dbReference>
<dbReference type="RefSeq" id="WP_377943484.1">
    <property type="nucleotide sequence ID" value="NZ_JBHUCX010000030.1"/>
</dbReference>
<proteinExistence type="predicted"/>
<gene>
    <name evidence="2" type="ORF">ACFSB2_12935</name>
</gene>
<dbReference type="EMBL" id="JBHUCX010000030">
    <property type="protein sequence ID" value="MFD1675600.1"/>
    <property type="molecule type" value="Genomic_DNA"/>
</dbReference>
<dbReference type="InterPro" id="IPR025003">
    <property type="entry name" value="DUF3973"/>
</dbReference>
<protein>
    <submittedName>
        <fullName evidence="2">DUF3973 domain-containing protein</fullName>
    </submittedName>
</protein>
<dbReference type="Pfam" id="PF13119">
    <property type="entry name" value="DUF3973"/>
    <property type="match status" value="1"/>
</dbReference>
<comment type="caution">
    <text evidence="2">The sequence shown here is derived from an EMBL/GenBank/DDBJ whole genome shotgun (WGS) entry which is preliminary data.</text>
</comment>
<accession>A0ABW4JIL1</accession>
<evidence type="ECO:0000313" key="3">
    <source>
        <dbReference type="Proteomes" id="UP001597079"/>
    </source>
</evidence>
<keyword evidence="3" id="KW-1185">Reference proteome</keyword>
<evidence type="ECO:0000313" key="2">
    <source>
        <dbReference type="EMBL" id="MFD1675600.1"/>
    </source>
</evidence>
<sequence>MYNHEMTGDYRMYYCLKCKEIHHQVKPGDAVFNTGFRRINGRDVPLGTCIDKKDAKKNP</sequence>
<reference evidence="3" key="1">
    <citation type="journal article" date="2019" name="Int. J. Syst. Evol. Microbiol.">
        <title>The Global Catalogue of Microorganisms (GCM) 10K type strain sequencing project: providing services to taxonomists for standard genome sequencing and annotation.</title>
        <authorList>
            <consortium name="The Broad Institute Genomics Platform"/>
            <consortium name="The Broad Institute Genome Sequencing Center for Infectious Disease"/>
            <person name="Wu L."/>
            <person name="Ma J."/>
        </authorList>
    </citation>
    <scope>NUCLEOTIDE SEQUENCE [LARGE SCALE GENOMIC DNA]</scope>
    <source>
        <strain evidence="3">CGMCC 1.12286</strain>
    </source>
</reference>
<feature type="domain" description="DUF3973" evidence="1">
    <location>
        <begin position="12"/>
        <end position="36"/>
    </location>
</feature>
<name>A0ABW4JIL1_9BACL</name>
<organism evidence="2 3">
    <name type="scientific">Alicyclobacillus fodiniaquatilis</name>
    <dbReference type="NCBI Taxonomy" id="1661150"/>
    <lineage>
        <taxon>Bacteria</taxon>
        <taxon>Bacillati</taxon>
        <taxon>Bacillota</taxon>
        <taxon>Bacilli</taxon>
        <taxon>Bacillales</taxon>
        <taxon>Alicyclobacillaceae</taxon>
        <taxon>Alicyclobacillus</taxon>
    </lineage>
</organism>